<evidence type="ECO:0000256" key="3">
    <source>
        <dbReference type="ARBA" id="ARBA00022833"/>
    </source>
</evidence>
<feature type="domain" description="CENP-V/GFA" evidence="5">
    <location>
        <begin position="4"/>
        <end position="118"/>
    </location>
</feature>
<organism evidence="6 7">
    <name type="scientific">Croceibacterium mercuriale</name>
    <dbReference type="NCBI Taxonomy" id="1572751"/>
    <lineage>
        <taxon>Bacteria</taxon>
        <taxon>Pseudomonadati</taxon>
        <taxon>Pseudomonadota</taxon>
        <taxon>Alphaproteobacteria</taxon>
        <taxon>Sphingomonadales</taxon>
        <taxon>Erythrobacteraceae</taxon>
        <taxon>Croceibacterium</taxon>
    </lineage>
</organism>
<dbReference type="InterPro" id="IPR011057">
    <property type="entry name" value="Mss4-like_sf"/>
</dbReference>
<dbReference type="InterPro" id="IPR006913">
    <property type="entry name" value="CENP-V/GFA"/>
</dbReference>
<evidence type="ECO:0000256" key="2">
    <source>
        <dbReference type="ARBA" id="ARBA00022723"/>
    </source>
</evidence>
<evidence type="ECO:0000256" key="4">
    <source>
        <dbReference type="ARBA" id="ARBA00023239"/>
    </source>
</evidence>
<sequence length="147" mass="16391">MKRLSGGCQCGRVRYTAEVEPGEAYACHCGMCRKATGGAWGAYINVTMDSIKWQGKPDWHQSSAIAHRAFCSHCGTPLGFAYLEDMTHVDLTIGSFDEPEHFRPVRNLSVEGMLPAWTDVSHLPGQRTEENPDVVRRWREAGVEPAR</sequence>
<gene>
    <name evidence="6" type="ORF">PK98_03790</name>
</gene>
<dbReference type="AlphaFoldDB" id="A0A0B2BVZ5"/>
<evidence type="ECO:0000313" key="7">
    <source>
        <dbReference type="Proteomes" id="UP000030988"/>
    </source>
</evidence>
<keyword evidence="2" id="KW-0479">Metal-binding</keyword>
<dbReference type="PROSITE" id="PS51891">
    <property type="entry name" value="CENP_V_GFA"/>
    <property type="match status" value="1"/>
</dbReference>
<evidence type="ECO:0000313" key="6">
    <source>
        <dbReference type="EMBL" id="KHL25753.1"/>
    </source>
</evidence>
<keyword evidence="4" id="KW-0456">Lyase</keyword>
<evidence type="ECO:0000259" key="5">
    <source>
        <dbReference type="PROSITE" id="PS51891"/>
    </source>
</evidence>
<evidence type="ECO:0000256" key="1">
    <source>
        <dbReference type="ARBA" id="ARBA00005495"/>
    </source>
</evidence>
<dbReference type="GO" id="GO:0016846">
    <property type="term" value="F:carbon-sulfur lyase activity"/>
    <property type="evidence" value="ECO:0007669"/>
    <property type="project" value="InterPro"/>
</dbReference>
<dbReference type="RefSeq" id="WP_039094397.1">
    <property type="nucleotide sequence ID" value="NZ_JTDN01000001.1"/>
</dbReference>
<comment type="similarity">
    <text evidence="1">Belongs to the Gfa family.</text>
</comment>
<dbReference type="GO" id="GO:0046872">
    <property type="term" value="F:metal ion binding"/>
    <property type="evidence" value="ECO:0007669"/>
    <property type="project" value="UniProtKB-KW"/>
</dbReference>
<dbReference type="PANTHER" id="PTHR33337">
    <property type="entry name" value="GFA DOMAIN-CONTAINING PROTEIN"/>
    <property type="match status" value="1"/>
</dbReference>
<proteinExistence type="inferred from homology"/>
<dbReference type="Pfam" id="PF04828">
    <property type="entry name" value="GFA"/>
    <property type="match status" value="1"/>
</dbReference>
<reference evidence="6 7" key="1">
    <citation type="submission" date="2014-11" db="EMBL/GenBank/DDBJ databases">
        <title>Draft genome sequence of Kirrobacter mercurialis.</title>
        <authorList>
            <person name="Coil D.A."/>
            <person name="Eisen J.A."/>
        </authorList>
    </citation>
    <scope>NUCLEOTIDE SEQUENCE [LARGE SCALE GENOMIC DNA]</scope>
    <source>
        <strain evidence="6 7">Coronado</strain>
    </source>
</reference>
<dbReference type="SUPFAM" id="SSF51316">
    <property type="entry name" value="Mss4-like"/>
    <property type="match status" value="1"/>
</dbReference>
<dbReference type="PANTHER" id="PTHR33337:SF40">
    <property type="entry name" value="CENP-V_GFA DOMAIN-CONTAINING PROTEIN-RELATED"/>
    <property type="match status" value="1"/>
</dbReference>
<name>A0A0B2BVZ5_9SPHN</name>
<dbReference type="OrthoDB" id="7186766at2"/>
<accession>A0A0B2BVZ5</accession>
<comment type="caution">
    <text evidence="6">The sequence shown here is derived from an EMBL/GenBank/DDBJ whole genome shotgun (WGS) entry which is preliminary data.</text>
</comment>
<protein>
    <submittedName>
        <fullName evidence="6">Aldehyde-activating protein</fullName>
    </submittedName>
</protein>
<keyword evidence="7" id="KW-1185">Reference proteome</keyword>
<dbReference type="Proteomes" id="UP000030988">
    <property type="component" value="Unassembled WGS sequence"/>
</dbReference>
<dbReference type="Gene3D" id="3.90.1590.10">
    <property type="entry name" value="glutathione-dependent formaldehyde- activating enzyme (gfa)"/>
    <property type="match status" value="1"/>
</dbReference>
<dbReference type="STRING" id="1572751.PK98_03790"/>
<keyword evidence="3" id="KW-0862">Zinc</keyword>
<dbReference type="EMBL" id="JTDN01000001">
    <property type="protein sequence ID" value="KHL25753.1"/>
    <property type="molecule type" value="Genomic_DNA"/>
</dbReference>